<dbReference type="GO" id="GO:0004514">
    <property type="term" value="F:nicotinate-nucleotide diphosphorylase (carboxylating) activity"/>
    <property type="evidence" value="ECO:0007669"/>
    <property type="project" value="UniProtKB-EC"/>
</dbReference>
<proteinExistence type="predicted"/>
<dbReference type="PANTHER" id="PTHR43202">
    <property type="entry name" value="NICOTINATE-NUCLEOTIDE PYROPHOSPHORYLASE"/>
    <property type="match status" value="1"/>
</dbReference>
<evidence type="ECO:0000256" key="1">
    <source>
        <dbReference type="ARBA" id="ARBA00004952"/>
    </source>
</evidence>
<dbReference type="InterPro" id="IPR037128">
    <property type="entry name" value="Quinolinate_PRibosylTase_N_sf"/>
</dbReference>
<dbReference type="Gene3D" id="3.90.1170.20">
    <property type="entry name" value="Quinolinate phosphoribosyl transferase, N-terminal domain"/>
    <property type="match status" value="1"/>
</dbReference>
<evidence type="ECO:0000256" key="7">
    <source>
        <dbReference type="ARBA" id="ARBA00048668"/>
    </source>
</evidence>
<dbReference type="KEGG" id="skn:SKUN_001444"/>
<dbReference type="InterPro" id="IPR013785">
    <property type="entry name" value="Aldolase_TIM"/>
</dbReference>
<feature type="domain" description="Quinolinate phosphoribosyl transferase N-terminal" evidence="8">
    <location>
        <begin position="13"/>
        <end position="103"/>
    </location>
</feature>
<dbReference type="GO" id="GO:0009435">
    <property type="term" value="P:NAD+ biosynthetic process"/>
    <property type="evidence" value="ECO:0007669"/>
    <property type="project" value="UniProtKB-UniPathway"/>
</dbReference>
<evidence type="ECO:0000259" key="8">
    <source>
        <dbReference type="Pfam" id="PF02749"/>
    </source>
</evidence>
<dbReference type="GO" id="GO:0004516">
    <property type="term" value="F:nicotinate phosphoribosyltransferase activity"/>
    <property type="evidence" value="ECO:0007669"/>
    <property type="project" value="UniProtKB-EC"/>
</dbReference>
<name>A0A0K2JIQ6_SPIKU</name>
<dbReference type="RefSeq" id="WP_053391354.1">
    <property type="nucleotide sequence ID" value="NZ_CP010899.1"/>
</dbReference>
<dbReference type="InterPro" id="IPR053190">
    <property type="entry name" value="NAPRTase-like"/>
</dbReference>
<dbReference type="Gene3D" id="3.20.20.70">
    <property type="entry name" value="Aldolase class I"/>
    <property type="match status" value="1"/>
</dbReference>
<dbReference type="SUPFAM" id="SSF51690">
    <property type="entry name" value="Nicotinate/Quinolinate PRTase C-terminal domain-like"/>
    <property type="match status" value="1"/>
</dbReference>
<keyword evidence="9" id="KW-0808">Transferase</keyword>
<accession>A0A0K2JIQ6</accession>
<reference evidence="9 10" key="1">
    <citation type="journal article" date="2015" name="Genome Announc.">
        <title>Complete Genome Sequence of Spiroplasma kunkelii Strain CR2-3x, Causal Agent of Corn Stunt Disease in Zea mays L.</title>
        <authorList>
            <person name="Davis R.E."/>
            <person name="Shao J."/>
            <person name="Dally E.L."/>
            <person name="Zhao Y."/>
            <person name="Gasparich G.E."/>
            <person name="Gaynor B.J."/>
            <person name="Athey J.C."/>
            <person name="Harrison N.A."/>
            <person name="Donofrio N."/>
        </authorList>
    </citation>
    <scope>NUCLEOTIDE SEQUENCE [LARGE SCALE GENOMIC DNA]</scope>
    <source>
        <strain evidence="9 10">CR2-3x</strain>
    </source>
</reference>
<dbReference type="UniPathway" id="UPA00253">
    <property type="reaction ID" value="UER00457"/>
</dbReference>
<sequence>MGKIKAGYYSAIYFLKTANILKNEKPNDLITMQFFQREENVILAGVNECVELLKTEAFNAESLEITALTDGDLIQANEPVLKVTGHYYQFGHLEGIIDGILARQTSIATNCYRVLQVANNKPLIYMNDRSDYYYNQENDGYAAKIGGITNFVTTAQLTKLVGNYETTGTVPHALIQAFNGDLIAALKAYQKFYPTDKLVALVDYNNDVITDTLQVARAFSNLYAVRVDTSQSLIDKYFLGKEEKYPSSEINGVNKHLIRALRKALDDTVVYQHIKIIVSSGFNVQKIQDFEKEGVPVDIYGVGESLAKINIVFTGDAVQLNGVDQAKVGRSNIASNRLVKK</sequence>
<comment type="catalytic activity">
    <reaction evidence="6">
        <text>nicotinate beta-D-ribonucleotide + CO2 + diphosphate = quinolinate + 5-phospho-alpha-D-ribose 1-diphosphate + 2 H(+)</text>
        <dbReference type="Rhea" id="RHEA:12733"/>
        <dbReference type="ChEBI" id="CHEBI:15378"/>
        <dbReference type="ChEBI" id="CHEBI:16526"/>
        <dbReference type="ChEBI" id="CHEBI:29959"/>
        <dbReference type="ChEBI" id="CHEBI:33019"/>
        <dbReference type="ChEBI" id="CHEBI:57502"/>
        <dbReference type="ChEBI" id="CHEBI:58017"/>
        <dbReference type="EC" id="2.4.2.19"/>
    </reaction>
</comment>
<evidence type="ECO:0000256" key="5">
    <source>
        <dbReference type="ARBA" id="ARBA00022642"/>
    </source>
</evidence>
<keyword evidence="3" id="KW-0597">Phosphoprotein</keyword>
<dbReference type="NCBIfam" id="NF005529">
    <property type="entry name" value="PRK07188.1"/>
    <property type="match status" value="1"/>
</dbReference>
<dbReference type="PIRSF" id="PIRSF000484">
    <property type="entry name" value="NAPRT"/>
    <property type="match status" value="1"/>
</dbReference>
<dbReference type="EMBL" id="CP010899">
    <property type="protein sequence ID" value="ALA98308.1"/>
    <property type="molecule type" value="Genomic_DNA"/>
</dbReference>
<dbReference type="Pfam" id="PF02749">
    <property type="entry name" value="QRPTase_N"/>
    <property type="match status" value="1"/>
</dbReference>
<comment type="pathway">
    <text evidence="1">Cofactor biosynthesis; NAD(+) biosynthesis; nicotinate D-ribonucleotide from nicotinate: step 1/1.</text>
</comment>
<dbReference type="OrthoDB" id="9770610at2"/>
<dbReference type="STRING" id="273035.SKUN_001444"/>
<evidence type="ECO:0000313" key="10">
    <source>
        <dbReference type="Proteomes" id="UP000062963"/>
    </source>
</evidence>
<keyword evidence="9" id="KW-0328">Glycosyltransferase</keyword>
<comment type="catalytic activity">
    <reaction evidence="7">
        <text>5-phospho-alpha-D-ribose 1-diphosphate + nicotinate + ATP + H2O = nicotinate beta-D-ribonucleotide + ADP + phosphate + diphosphate</text>
        <dbReference type="Rhea" id="RHEA:36163"/>
        <dbReference type="ChEBI" id="CHEBI:15377"/>
        <dbReference type="ChEBI" id="CHEBI:30616"/>
        <dbReference type="ChEBI" id="CHEBI:32544"/>
        <dbReference type="ChEBI" id="CHEBI:33019"/>
        <dbReference type="ChEBI" id="CHEBI:43474"/>
        <dbReference type="ChEBI" id="CHEBI:57502"/>
        <dbReference type="ChEBI" id="CHEBI:58017"/>
        <dbReference type="ChEBI" id="CHEBI:456216"/>
        <dbReference type="EC" id="6.3.4.21"/>
    </reaction>
</comment>
<evidence type="ECO:0000313" key="9">
    <source>
        <dbReference type="EMBL" id="ALA98308.1"/>
    </source>
</evidence>
<dbReference type="PANTHER" id="PTHR43202:SF1">
    <property type="entry name" value="NICOTINATE PHOSPHORIBOSYLTRANSFERASE"/>
    <property type="match status" value="1"/>
</dbReference>
<evidence type="ECO:0000256" key="4">
    <source>
        <dbReference type="ARBA" id="ARBA00022598"/>
    </source>
</evidence>
<dbReference type="InterPro" id="IPR036068">
    <property type="entry name" value="Nicotinate_pribotase-like_C"/>
</dbReference>
<dbReference type="SUPFAM" id="SSF54675">
    <property type="entry name" value="Nicotinate/Quinolinate PRTase N-terminal domain-like"/>
    <property type="match status" value="1"/>
</dbReference>
<protein>
    <recommendedName>
        <fullName evidence="2">nicotinate phosphoribosyltransferase</fullName>
        <ecNumber evidence="2">6.3.4.21</ecNumber>
    </recommendedName>
</protein>
<keyword evidence="10" id="KW-1185">Reference proteome</keyword>
<evidence type="ECO:0000256" key="2">
    <source>
        <dbReference type="ARBA" id="ARBA00013236"/>
    </source>
</evidence>
<dbReference type="InterPro" id="IPR007229">
    <property type="entry name" value="Nic_PRibTrfase-Fam"/>
</dbReference>
<dbReference type="PATRIC" id="fig|273035.7.peg.1785"/>
<keyword evidence="5" id="KW-0662">Pyridine nucleotide biosynthesis</keyword>
<keyword evidence="4" id="KW-0436">Ligase</keyword>
<dbReference type="InterPro" id="IPR022412">
    <property type="entry name" value="Quinolinate_PRibosylTrfase_N"/>
</dbReference>
<dbReference type="AlphaFoldDB" id="A0A0K2JIQ6"/>
<gene>
    <name evidence="9" type="primary">pncB</name>
    <name evidence="9" type="ORF">SKUN_001444</name>
</gene>
<dbReference type="Proteomes" id="UP000062963">
    <property type="component" value="Chromosome"/>
</dbReference>
<evidence type="ECO:0000256" key="3">
    <source>
        <dbReference type="ARBA" id="ARBA00022553"/>
    </source>
</evidence>
<dbReference type="EC" id="6.3.4.21" evidence="2"/>
<evidence type="ECO:0000256" key="6">
    <source>
        <dbReference type="ARBA" id="ARBA00047445"/>
    </source>
</evidence>
<organism evidence="9 10">
    <name type="scientific">Spiroplasma kunkelii CR2-3x</name>
    <dbReference type="NCBI Taxonomy" id="273035"/>
    <lineage>
        <taxon>Bacteria</taxon>
        <taxon>Bacillati</taxon>
        <taxon>Mycoplasmatota</taxon>
        <taxon>Mollicutes</taxon>
        <taxon>Entomoplasmatales</taxon>
        <taxon>Spiroplasmataceae</taxon>
        <taxon>Spiroplasma</taxon>
    </lineage>
</organism>